<protein>
    <recommendedName>
        <fullName evidence="4">Chromo domain-containing protein</fullName>
    </recommendedName>
</protein>
<dbReference type="PROSITE" id="PS50013">
    <property type="entry name" value="CHROMO_2"/>
    <property type="match status" value="1"/>
</dbReference>
<dbReference type="Proteomes" id="UP000287166">
    <property type="component" value="Unassembled WGS sequence"/>
</dbReference>
<evidence type="ECO:0000256" key="1">
    <source>
        <dbReference type="ARBA" id="ARBA00004123"/>
    </source>
</evidence>
<dbReference type="OrthoDB" id="433924at2759"/>
<feature type="region of interest" description="Disordered" evidence="3">
    <location>
        <begin position="1"/>
        <end position="63"/>
    </location>
</feature>
<dbReference type="STRING" id="139825.A0A401GWD1"/>
<dbReference type="PANTHER" id="PTHR22812">
    <property type="entry name" value="CHROMOBOX PROTEIN"/>
    <property type="match status" value="1"/>
</dbReference>
<proteinExistence type="predicted"/>
<organism evidence="5 6">
    <name type="scientific">Sparassis crispa</name>
    <dbReference type="NCBI Taxonomy" id="139825"/>
    <lineage>
        <taxon>Eukaryota</taxon>
        <taxon>Fungi</taxon>
        <taxon>Dikarya</taxon>
        <taxon>Basidiomycota</taxon>
        <taxon>Agaricomycotina</taxon>
        <taxon>Agaricomycetes</taxon>
        <taxon>Polyporales</taxon>
        <taxon>Sparassidaceae</taxon>
        <taxon>Sparassis</taxon>
    </lineage>
</organism>
<feature type="compositionally biased region" description="Basic and acidic residues" evidence="3">
    <location>
        <begin position="144"/>
        <end position="162"/>
    </location>
</feature>
<dbReference type="InterPro" id="IPR000953">
    <property type="entry name" value="Chromo/chromo_shadow_dom"/>
</dbReference>
<sequence length="296" mass="34362">MVKERNLELSDDENEREVLTSTRKMSIGASKATSKNKEPSPMEEDERDDGDEGSNAGSEEYEIEEIIDAKHGAFPAGRLGYLVKWKGYGEEHNSWVDENDAGNAQGLIEEYWRKQKAEKKSRGKPAAQPRRSTGTTKGRMSISQRDESSEVEETRQKLEEVRTKKRGRPSKASVEREQGGDEEDEEPQPEKKKKRHRKSTNGFKAKGDAEPMDEDEEEEYVDMKRWAKLPSWERLVESIDTVERVDDHLFVYFTLINNQGRGREESTQCRDKFKDMLLDFYEKNLRWREDTDTAQK</sequence>
<evidence type="ECO:0000313" key="5">
    <source>
        <dbReference type="EMBL" id="GBE86535.1"/>
    </source>
</evidence>
<dbReference type="SMART" id="SM00298">
    <property type="entry name" value="CHROMO"/>
    <property type="match status" value="1"/>
</dbReference>
<gene>
    <name evidence="5" type="ORF">SCP_0904140</name>
</gene>
<dbReference type="AlphaFoldDB" id="A0A401GWD1"/>
<dbReference type="GO" id="GO:0005634">
    <property type="term" value="C:nucleus"/>
    <property type="evidence" value="ECO:0007669"/>
    <property type="project" value="UniProtKB-SubCell"/>
</dbReference>
<dbReference type="Pfam" id="PF00385">
    <property type="entry name" value="Chromo"/>
    <property type="match status" value="1"/>
</dbReference>
<evidence type="ECO:0000259" key="4">
    <source>
        <dbReference type="PROSITE" id="PS50013"/>
    </source>
</evidence>
<dbReference type="Gene3D" id="2.40.50.40">
    <property type="match status" value="2"/>
</dbReference>
<feature type="compositionally biased region" description="Polar residues" evidence="3">
    <location>
        <begin position="130"/>
        <end position="143"/>
    </location>
</feature>
<dbReference type="InParanoid" id="A0A401GWD1"/>
<dbReference type="EMBL" id="BFAD01000009">
    <property type="protein sequence ID" value="GBE86535.1"/>
    <property type="molecule type" value="Genomic_DNA"/>
</dbReference>
<comment type="caution">
    <text evidence="5">The sequence shown here is derived from an EMBL/GenBank/DDBJ whole genome shotgun (WGS) entry which is preliminary data.</text>
</comment>
<feature type="compositionally biased region" description="Acidic residues" evidence="3">
    <location>
        <begin position="41"/>
        <end position="52"/>
    </location>
</feature>
<keyword evidence="6" id="KW-1185">Reference proteome</keyword>
<evidence type="ECO:0000256" key="2">
    <source>
        <dbReference type="ARBA" id="ARBA00023242"/>
    </source>
</evidence>
<dbReference type="InterPro" id="IPR016197">
    <property type="entry name" value="Chromo-like_dom_sf"/>
</dbReference>
<dbReference type="GeneID" id="38783452"/>
<reference evidence="5 6" key="1">
    <citation type="journal article" date="2018" name="Sci. Rep.">
        <title>Genome sequence of the cauliflower mushroom Sparassis crispa (Hanabiratake) and its association with beneficial usage.</title>
        <authorList>
            <person name="Kiyama R."/>
            <person name="Furutani Y."/>
            <person name="Kawaguchi K."/>
            <person name="Nakanishi T."/>
        </authorList>
    </citation>
    <scope>NUCLEOTIDE SEQUENCE [LARGE SCALE GENOMIC DNA]</scope>
</reference>
<dbReference type="RefSeq" id="XP_027617448.1">
    <property type="nucleotide sequence ID" value="XM_027761647.1"/>
</dbReference>
<evidence type="ECO:0000313" key="6">
    <source>
        <dbReference type="Proteomes" id="UP000287166"/>
    </source>
</evidence>
<dbReference type="InterPro" id="IPR023780">
    <property type="entry name" value="Chromo_domain"/>
</dbReference>
<dbReference type="FunCoup" id="A0A401GWD1">
    <property type="interactions" value="10"/>
</dbReference>
<name>A0A401GWD1_9APHY</name>
<feature type="domain" description="Chromo" evidence="4">
    <location>
        <begin position="61"/>
        <end position="123"/>
    </location>
</feature>
<dbReference type="SUPFAM" id="SSF54160">
    <property type="entry name" value="Chromo domain-like"/>
    <property type="match status" value="2"/>
</dbReference>
<comment type="subcellular location">
    <subcellularLocation>
        <location evidence="1">Nucleus</location>
    </subcellularLocation>
</comment>
<dbReference type="GO" id="GO:0006338">
    <property type="term" value="P:chromatin remodeling"/>
    <property type="evidence" value="ECO:0007669"/>
    <property type="project" value="UniProtKB-ARBA"/>
</dbReference>
<keyword evidence="2" id="KW-0539">Nucleus</keyword>
<dbReference type="InterPro" id="IPR008251">
    <property type="entry name" value="Chromo_shadow_dom"/>
</dbReference>
<dbReference type="Pfam" id="PF01393">
    <property type="entry name" value="Chromo_shadow"/>
    <property type="match status" value="1"/>
</dbReference>
<dbReference type="InterPro" id="IPR051219">
    <property type="entry name" value="Heterochromatin_chromo-domain"/>
</dbReference>
<feature type="region of interest" description="Disordered" evidence="3">
    <location>
        <begin position="107"/>
        <end position="216"/>
    </location>
</feature>
<evidence type="ECO:0000256" key="3">
    <source>
        <dbReference type="SAM" id="MobiDB-lite"/>
    </source>
</evidence>
<feature type="compositionally biased region" description="Basic and acidic residues" evidence="3">
    <location>
        <begin position="110"/>
        <end position="120"/>
    </location>
</feature>
<accession>A0A401GWD1</accession>